<dbReference type="InterPro" id="IPR006477">
    <property type="entry name" value="Yir_bir_cir"/>
</dbReference>
<name>A0A1D3LA68_PLACE</name>
<evidence type="ECO:0000313" key="2">
    <source>
        <dbReference type="Proteomes" id="UP000195879"/>
    </source>
</evidence>
<organism evidence="1 2">
    <name type="scientific">Plasmodium chabaudi adami</name>
    <dbReference type="NCBI Taxonomy" id="5826"/>
    <lineage>
        <taxon>Eukaryota</taxon>
        <taxon>Sar</taxon>
        <taxon>Alveolata</taxon>
        <taxon>Apicomplexa</taxon>
        <taxon>Aconoidasida</taxon>
        <taxon>Haemosporida</taxon>
        <taxon>Plasmodiidae</taxon>
        <taxon>Plasmodium</taxon>
        <taxon>Plasmodium (Vinckeia)</taxon>
    </lineage>
</organism>
<proteinExistence type="predicted"/>
<sequence>MTTRKLCNLFREADGYFNDENVDTQKFNEHSDIKSYCSSGGCKTNEDHINALTLYIHTEFKNSIRKQSEYNKY</sequence>
<dbReference type="AlphaFoldDB" id="A0A1D3LA68"/>
<evidence type="ECO:0000313" key="1">
    <source>
        <dbReference type="EMBL" id="SCL94525.1"/>
    </source>
</evidence>
<reference evidence="1 2" key="1">
    <citation type="submission" date="2016-08" db="EMBL/GenBank/DDBJ databases">
        <authorList>
            <consortium name="Pathogen Informatics"/>
        </authorList>
    </citation>
    <scope>NUCLEOTIDE SEQUENCE [LARGE SCALE GENOMIC DNA]</scope>
    <source>
        <strain evidence="1 2">DK</strain>
    </source>
</reference>
<dbReference type="EMBL" id="FMIO01000453">
    <property type="protein sequence ID" value="SCL94525.1"/>
    <property type="molecule type" value="Genomic_DNA"/>
</dbReference>
<dbReference type="Pfam" id="PF06022">
    <property type="entry name" value="Cir_Bir_Yir"/>
    <property type="match status" value="1"/>
</dbReference>
<dbReference type="Proteomes" id="UP000195879">
    <property type="component" value="Unassembled WGS sequence"/>
</dbReference>
<accession>A0A1D3LA68</accession>
<protein>
    <submittedName>
        <fullName evidence="1">Plasmodium variant antigen protein Cir/Yir/Bir, putative</fullName>
    </submittedName>
</protein>
<gene>
    <name evidence="1" type="ORF">PCHDK_000537700</name>
</gene>
<feature type="non-terminal residue" evidence="1">
    <location>
        <position position="73"/>
    </location>
</feature>